<keyword evidence="2" id="KW-1185">Reference proteome</keyword>
<sequence>MGEEKSATLILSGISRPDLGEKREQICREEEERHSERLEVTSALLRSSFLSDRDIIGFTLGIRGFWVMGGCLSLCCSSGAINEVWYGPDCIFWSSNLTTGCKFAVGEALLLYESMEGRIVKNPTLPLDLIREILLRLPRKLSEIPLIDHLTAQKYEIYCLRAMGRFLNVSCSVQGCAEDEIWVMKEYKVQSSWTKFITIPKYEIRCNRFSPICVTKDGRILGSNIAGRLEELDDKGNVLEVFIYGGYERLFCINLQSAIYRESLLSIPNVIRETCEDDQS</sequence>
<dbReference type="AlphaFoldDB" id="A0ABD1M3S2"/>
<proteinExistence type="predicted"/>
<dbReference type="EMBL" id="JBGMDY010000006">
    <property type="protein sequence ID" value="KAL2329780.1"/>
    <property type="molecule type" value="Genomic_DNA"/>
</dbReference>
<reference evidence="1 2" key="1">
    <citation type="submission" date="2024-08" db="EMBL/GenBank/DDBJ databases">
        <title>Insights into the chromosomal genome structure of Flemingia macrophylla.</title>
        <authorList>
            <person name="Ding Y."/>
            <person name="Zhao Y."/>
            <person name="Bi W."/>
            <person name="Wu M."/>
            <person name="Zhao G."/>
            <person name="Gong Y."/>
            <person name="Li W."/>
            <person name="Zhang P."/>
        </authorList>
    </citation>
    <scope>NUCLEOTIDE SEQUENCE [LARGE SCALE GENOMIC DNA]</scope>
    <source>
        <strain evidence="1">DYQJB</strain>
        <tissue evidence="1">Leaf</tissue>
    </source>
</reference>
<organism evidence="1 2">
    <name type="scientific">Flemingia macrophylla</name>
    <dbReference type="NCBI Taxonomy" id="520843"/>
    <lineage>
        <taxon>Eukaryota</taxon>
        <taxon>Viridiplantae</taxon>
        <taxon>Streptophyta</taxon>
        <taxon>Embryophyta</taxon>
        <taxon>Tracheophyta</taxon>
        <taxon>Spermatophyta</taxon>
        <taxon>Magnoliopsida</taxon>
        <taxon>eudicotyledons</taxon>
        <taxon>Gunneridae</taxon>
        <taxon>Pentapetalae</taxon>
        <taxon>rosids</taxon>
        <taxon>fabids</taxon>
        <taxon>Fabales</taxon>
        <taxon>Fabaceae</taxon>
        <taxon>Papilionoideae</taxon>
        <taxon>50 kb inversion clade</taxon>
        <taxon>NPAAA clade</taxon>
        <taxon>indigoferoid/millettioid clade</taxon>
        <taxon>Phaseoleae</taxon>
        <taxon>Flemingia</taxon>
    </lineage>
</organism>
<name>A0ABD1M3S2_9FABA</name>
<comment type="caution">
    <text evidence="1">The sequence shown here is derived from an EMBL/GenBank/DDBJ whole genome shotgun (WGS) entry which is preliminary data.</text>
</comment>
<evidence type="ECO:0000313" key="1">
    <source>
        <dbReference type="EMBL" id="KAL2329780.1"/>
    </source>
</evidence>
<accession>A0ABD1M3S2</accession>
<evidence type="ECO:0000313" key="2">
    <source>
        <dbReference type="Proteomes" id="UP001603857"/>
    </source>
</evidence>
<gene>
    <name evidence="1" type="ORF">Fmac_017361</name>
</gene>
<protein>
    <recommendedName>
        <fullName evidence="3">F-box protein</fullName>
    </recommendedName>
</protein>
<dbReference type="Proteomes" id="UP001603857">
    <property type="component" value="Unassembled WGS sequence"/>
</dbReference>
<evidence type="ECO:0008006" key="3">
    <source>
        <dbReference type="Google" id="ProtNLM"/>
    </source>
</evidence>